<feature type="non-terminal residue" evidence="2">
    <location>
        <position position="804"/>
    </location>
</feature>
<gene>
    <name evidence="2" type="ORF">RhiirA5_435968</name>
</gene>
<comment type="caution">
    <text evidence="2">The sequence shown here is derived from an EMBL/GenBank/DDBJ whole genome shotgun (WGS) entry which is preliminary data.</text>
</comment>
<organism evidence="2 3">
    <name type="scientific">Rhizophagus irregularis</name>
    <dbReference type="NCBI Taxonomy" id="588596"/>
    <lineage>
        <taxon>Eukaryota</taxon>
        <taxon>Fungi</taxon>
        <taxon>Fungi incertae sedis</taxon>
        <taxon>Mucoromycota</taxon>
        <taxon>Glomeromycotina</taxon>
        <taxon>Glomeromycetes</taxon>
        <taxon>Glomerales</taxon>
        <taxon>Glomeraceae</taxon>
        <taxon>Rhizophagus</taxon>
    </lineage>
</organism>
<dbReference type="Proteomes" id="UP000232722">
    <property type="component" value="Unassembled WGS sequence"/>
</dbReference>
<name>A0A2N0NML2_9GLOM</name>
<dbReference type="EMBL" id="LLXJ01004413">
    <property type="protein sequence ID" value="PKB95821.1"/>
    <property type="molecule type" value="Genomic_DNA"/>
</dbReference>
<evidence type="ECO:0000313" key="2">
    <source>
        <dbReference type="EMBL" id="PKB95821.1"/>
    </source>
</evidence>
<evidence type="ECO:0000313" key="3">
    <source>
        <dbReference type="Proteomes" id="UP000232722"/>
    </source>
</evidence>
<dbReference type="VEuPathDB" id="FungiDB:RhiirA1_463709"/>
<protein>
    <submittedName>
        <fullName evidence="2">Uncharacterized protein</fullName>
    </submittedName>
</protein>
<reference evidence="2 3" key="1">
    <citation type="submission" date="2016-04" db="EMBL/GenBank/DDBJ databases">
        <title>Genome analyses suggest a sexual origin of heterokaryosis in a supposedly ancient asexual fungus.</title>
        <authorList>
            <person name="Ropars J."/>
            <person name="Sedzielewska K."/>
            <person name="Noel J."/>
            <person name="Charron P."/>
            <person name="Farinelli L."/>
            <person name="Marton T."/>
            <person name="Kruger M."/>
            <person name="Pelin A."/>
            <person name="Brachmann A."/>
            <person name="Corradi N."/>
        </authorList>
    </citation>
    <scope>NUCLEOTIDE SEQUENCE [LARGE SCALE GENOMIC DNA]</scope>
    <source>
        <strain evidence="2 3">A5</strain>
    </source>
</reference>
<dbReference type="AlphaFoldDB" id="A0A2N0NML2"/>
<dbReference type="VEuPathDB" id="FungiDB:FUN_024271"/>
<reference evidence="2 3" key="2">
    <citation type="submission" date="2017-09" db="EMBL/GenBank/DDBJ databases">
        <title>Extensive intraspecific genome diversity in a model arbuscular mycorrhizal fungus.</title>
        <authorList>
            <person name="Chen E.C."/>
            <person name="Morin E."/>
            <person name="Beaudet D."/>
            <person name="Noel J."/>
            <person name="Ndikumana S."/>
            <person name="Charron P."/>
            <person name="St-Onge C."/>
            <person name="Giorgi J."/>
            <person name="Grigoriev I.V."/>
            <person name="Roux C."/>
            <person name="Martin F.M."/>
            <person name="Corradi N."/>
        </authorList>
    </citation>
    <scope>NUCLEOTIDE SEQUENCE [LARGE SCALE GENOMIC DNA]</scope>
    <source>
        <strain evidence="2 3">A5</strain>
    </source>
</reference>
<keyword evidence="1" id="KW-0175">Coiled coil</keyword>
<feature type="coiled-coil region" evidence="1">
    <location>
        <begin position="189"/>
        <end position="227"/>
    </location>
</feature>
<accession>A0A2N0NML2</accession>
<proteinExistence type="predicted"/>
<sequence>MPSHAWYTTLVAQDPHNRHAVQRSNGSWTVIDYSAGLHVLDLHNEAKAFDFTTKNISNEERNHNAGYIYFCIQEEERSLIPLLPGYVAFTTAGKNRFKLSILESNNQLLFFWEEFGLDVSYSNRKAHGVERLAFHCMLKKYNLESNTTIRSILGLYDPQVINKLQRLVYEKFPLRYPTIFQMESPAVLSENLQNNAKKKEETLRRSLKRGQEEIDTLLRENDNNNSQNIRFGIRVEPNGKILSPKQTQVLMLKDLEHKQMIYSQNKTIKKLKEKITTINNKSENTIETDDIIALNDAEIQKSVEKELEEKRLGSVIFMSTSQYLSMLLSLPCPNCLDIIASNRTFYTRVSEFSVSCVITCHLCKASTQYSNEDSGVKYSNLVAGAALAGGINRNSFQTALATIGVTNQCSEKSFYNYQARMCKPIIDSAKFSSDIILREILDNLESAHLPGQEKVLPVGFDCSWSHARNAHQASGEFLYLGDLPGYNYQPVIGFNTVEHSRVIRKSENDSSKIIYNGNFSGTSRQMEHAILLVLLNDIMPILEQTDFTLHVCVDGDLETNRTLACIPAVGRIFADLKHISKNIRKNLMKKQYSRWHSFEQHIMRYFNSCIFSAGLQRKLNQDNAPTEEETRYIQVEGLIRHLLDDHSICWSDNFRSVITTIFRVPSGQGIVTTLRTSHNETFNRKILKYLDKRIDYWASYSTRYALAVLDQNEGLDVMISKVHTAATEKEFSHSDICNILKFVKERSQKVLRNRSEIQQRNEARKEKFANDRKELAGFDFDKELVSYKSKTPDQIHKDTFWPSF</sequence>
<evidence type="ECO:0000256" key="1">
    <source>
        <dbReference type="SAM" id="Coils"/>
    </source>
</evidence>
<dbReference type="VEuPathDB" id="FungiDB:RhiirFUN_008770"/>
<dbReference type="VEuPathDB" id="FungiDB:RhiirA1_463710"/>